<evidence type="ECO:0000313" key="2">
    <source>
        <dbReference type="EMBL" id="TCZ67502.1"/>
    </source>
</evidence>
<reference evidence="2 3" key="1">
    <citation type="submission" date="2019-03" db="EMBL/GenBank/DDBJ databases">
        <authorList>
            <person name="Kim M.K.M."/>
        </authorList>
    </citation>
    <scope>NUCLEOTIDE SEQUENCE [LARGE SCALE GENOMIC DNA]</scope>
    <source>
        <strain evidence="2 3">17J68-15</strain>
    </source>
</reference>
<evidence type="ECO:0000313" key="3">
    <source>
        <dbReference type="Proteomes" id="UP000295164"/>
    </source>
</evidence>
<name>A0A4R4DZ55_9BACT</name>
<feature type="non-terminal residue" evidence="2">
    <location>
        <position position="1"/>
    </location>
</feature>
<keyword evidence="3" id="KW-1185">Reference proteome</keyword>
<dbReference type="Gene3D" id="3.10.180.10">
    <property type="entry name" value="2,3-Dihydroxybiphenyl 1,2-Dioxygenase, domain 1"/>
    <property type="match status" value="1"/>
</dbReference>
<dbReference type="SUPFAM" id="SSF54593">
    <property type="entry name" value="Glyoxalase/Bleomycin resistance protein/Dihydroxybiphenyl dioxygenase"/>
    <property type="match status" value="1"/>
</dbReference>
<dbReference type="RefSeq" id="WP_207906275.1">
    <property type="nucleotide sequence ID" value="NZ_SKFH01000034.1"/>
</dbReference>
<comment type="caution">
    <text evidence="2">The sequence shown here is derived from an EMBL/GenBank/DDBJ whole genome shotgun (WGS) entry which is preliminary data.</text>
</comment>
<dbReference type="PANTHER" id="PTHR43279">
    <property type="entry name" value="CATECHOL-2,3-DIOXYGENASE"/>
    <property type="match status" value="1"/>
</dbReference>
<dbReference type="EMBL" id="SKFH01000034">
    <property type="protein sequence ID" value="TCZ67502.1"/>
    <property type="molecule type" value="Genomic_DNA"/>
</dbReference>
<dbReference type="InterPro" id="IPR004360">
    <property type="entry name" value="Glyas_Fos-R_dOase_dom"/>
</dbReference>
<protein>
    <submittedName>
        <fullName evidence="2">Glyoxalase</fullName>
    </submittedName>
</protein>
<dbReference type="Pfam" id="PF00903">
    <property type="entry name" value="Glyoxalase"/>
    <property type="match status" value="1"/>
</dbReference>
<evidence type="ECO:0000259" key="1">
    <source>
        <dbReference type="PROSITE" id="PS51819"/>
    </source>
</evidence>
<dbReference type="InterPro" id="IPR029068">
    <property type="entry name" value="Glyas_Bleomycin-R_OHBP_Dase"/>
</dbReference>
<dbReference type="PANTHER" id="PTHR43279:SF1">
    <property type="entry name" value="CATECHOL-2,3-DIOXYGENASE"/>
    <property type="match status" value="1"/>
</dbReference>
<dbReference type="PROSITE" id="PS51819">
    <property type="entry name" value="VOC"/>
    <property type="match status" value="1"/>
</dbReference>
<proteinExistence type="predicted"/>
<dbReference type="InterPro" id="IPR037523">
    <property type="entry name" value="VOC_core"/>
</dbReference>
<sequence>APARAAGLYHFALNYPSRKDLANALKRLLQEGHPIDGAADHTTHLALYLRDPDGNGIELAWDRDPSFWTYMTDGSLTLEKVLGANQLLDVEALLREADEEERQQDE</sequence>
<accession>A0A4R4DZ55</accession>
<organism evidence="2 3">
    <name type="scientific">Flaviaesturariibacter aridisoli</name>
    <dbReference type="NCBI Taxonomy" id="2545761"/>
    <lineage>
        <taxon>Bacteria</taxon>
        <taxon>Pseudomonadati</taxon>
        <taxon>Bacteroidota</taxon>
        <taxon>Chitinophagia</taxon>
        <taxon>Chitinophagales</taxon>
        <taxon>Chitinophagaceae</taxon>
        <taxon>Flaviaestuariibacter</taxon>
    </lineage>
</organism>
<feature type="domain" description="VOC" evidence="1">
    <location>
        <begin position="1"/>
        <end position="62"/>
    </location>
</feature>
<dbReference type="Proteomes" id="UP000295164">
    <property type="component" value="Unassembled WGS sequence"/>
</dbReference>
<dbReference type="AlphaFoldDB" id="A0A4R4DZ55"/>
<gene>
    <name evidence="2" type="ORF">E0486_15600</name>
</gene>